<keyword evidence="7" id="KW-1185">Reference proteome</keyword>
<dbReference type="GO" id="GO:0000978">
    <property type="term" value="F:RNA polymerase II cis-regulatory region sequence-specific DNA binding"/>
    <property type="evidence" value="ECO:0007669"/>
    <property type="project" value="TreeGrafter"/>
</dbReference>
<feature type="region of interest" description="Disordered" evidence="4">
    <location>
        <begin position="137"/>
        <end position="166"/>
    </location>
</feature>
<dbReference type="GO" id="GO:0030154">
    <property type="term" value="P:cell differentiation"/>
    <property type="evidence" value="ECO:0007669"/>
    <property type="project" value="TreeGrafter"/>
</dbReference>
<protein>
    <recommendedName>
        <fullName evidence="5">HMG box domain-containing protein</fullName>
    </recommendedName>
</protein>
<keyword evidence="3" id="KW-0539">Nucleus</keyword>
<dbReference type="InterPro" id="IPR009071">
    <property type="entry name" value="HMG_box_dom"/>
</dbReference>
<gene>
    <name evidence="6" type="ORF">D9613_012796</name>
</gene>
<evidence type="ECO:0000256" key="4">
    <source>
        <dbReference type="SAM" id="MobiDB-lite"/>
    </source>
</evidence>
<dbReference type="PANTHER" id="PTHR10270">
    <property type="entry name" value="SOX TRANSCRIPTION FACTOR"/>
    <property type="match status" value="1"/>
</dbReference>
<evidence type="ECO:0000313" key="6">
    <source>
        <dbReference type="EMBL" id="KAF4621653.1"/>
    </source>
</evidence>
<dbReference type="Pfam" id="PF00505">
    <property type="entry name" value="HMG_box"/>
    <property type="match status" value="1"/>
</dbReference>
<dbReference type="Gene3D" id="1.10.30.10">
    <property type="entry name" value="High mobility group box domain"/>
    <property type="match status" value="1"/>
</dbReference>
<comment type="caution">
    <text evidence="6">The sequence shown here is derived from an EMBL/GenBank/DDBJ whole genome shotgun (WGS) entry which is preliminary data.</text>
</comment>
<name>A0A8H4R2H2_9AGAR</name>
<dbReference type="AlphaFoldDB" id="A0A8H4R2H2"/>
<dbReference type="CDD" id="cd01389">
    <property type="entry name" value="HMG-box_ROX1-like"/>
    <property type="match status" value="1"/>
</dbReference>
<dbReference type="PANTHER" id="PTHR10270:SF161">
    <property type="entry name" value="SEX-DETERMINING REGION Y PROTEIN"/>
    <property type="match status" value="1"/>
</dbReference>
<feature type="domain" description="HMG box" evidence="5">
    <location>
        <begin position="62"/>
        <end position="129"/>
    </location>
</feature>
<evidence type="ECO:0000256" key="1">
    <source>
        <dbReference type="ARBA" id="ARBA00023125"/>
    </source>
</evidence>
<dbReference type="GO" id="GO:0001228">
    <property type="term" value="F:DNA-binding transcription activator activity, RNA polymerase II-specific"/>
    <property type="evidence" value="ECO:0007669"/>
    <property type="project" value="TreeGrafter"/>
</dbReference>
<dbReference type="InterPro" id="IPR050140">
    <property type="entry name" value="SRY-related_HMG-box_TF-like"/>
</dbReference>
<keyword evidence="2" id="KW-0804">Transcription</keyword>
<evidence type="ECO:0000256" key="2">
    <source>
        <dbReference type="ARBA" id="ARBA00023163"/>
    </source>
</evidence>
<dbReference type="SUPFAM" id="SSF47095">
    <property type="entry name" value="HMG-box"/>
    <property type="match status" value="1"/>
</dbReference>
<accession>A0A8H4R2H2</accession>
<dbReference type="PROSITE" id="PS50118">
    <property type="entry name" value="HMG_BOX_2"/>
    <property type="match status" value="1"/>
</dbReference>
<keyword evidence="1 3" id="KW-0238">DNA-binding</keyword>
<organism evidence="6 7">
    <name type="scientific">Agrocybe pediades</name>
    <dbReference type="NCBI Taxonomy" id="84607"/>
    <lineage>
        <taxon>Eukaryota</taxon>
        <taxon>Fungi</taxon>
        <taxon>Dikarya</taxon>
        <taxon>Basidiomycota</taxon>
        <taxon>Agaricomycotina</taxon>
        <taxon>Agaricomycetes</taxon>
        <taxon>Agaricomycetidae</taxon>
        <taxon>Agaricales</taxon>
        <taxon>Agaricineae</taxon>
        <taxon>Strophariaceae</taxon>
        <taxon>Agrocybe</taxon>
    </lineage>
</organism>
<evidence type="ECO:0000259" key="5">
    <source>
        <dbReference type="PROSITE" id="PS50118"/>
    </source>
</evidence>
<proteinExistence type="predicted"/>
<feature type="region of interest" description="Disordered" evidence="4">
    <location>
        <begin position="35"/>
        <end position="62"/>
    </location>
</feature>
<dbReference type="SMART" id="SM00398">
    <property type="entry name" value="HMG"/>
    <property type="match status" value="1"/>
</dbReference>
<dbReference type="Proteomes" id="UP000521872">
    <property type="component" value="Unassembled WGS sequence"/>
</dbReference>
<dbReference type="InterPro" id="IPR036910">
    <property type="entry name" value="HMG_box_dom_sf"/>
</dbReference>
<sequence length="296" mass="32726">MPYGLSSSAPSLAQPDNHAFNDIFPCLPTTQPSFPFPTDYAGGESARGARSRRRRRRDPEHIPRPRNAFIFFRSYFIDHLMPSGAGQQHEISKRAGEAWRRLSKSEREPFVQHANMERELHKARYPDYVYAGGRATRRGSSNHVVSSSTSSLLPSPNIDSSSSSSHPLLNLEAAPPFSDHFTESKLCIPERDGFAANFIPEDNLTSVPTALSSGSEPWLHDFDSYGFEGTGGLAALSDEIMYQLSCLTEGMSPSTSSSPSHAVSNSFASVVEGNWENQEFPFDIDQLDFSDLYASH</sequence>
<evidence type="ECO:0000256" key="3">
    <source>
        <dbReference type="PROSITE-ProRule" id="PRU00267"/>
    </source>
</evidence>
<feature type="compositionally biased region" description="Low complexity" evidence="4">
    <location>
        <begin position="141"/>
        <end position="166"/>
    </location>
</feature>
<feature type="DNA-binding region" description="HMG box" evidence="3">
    <location>
        <begin position="62"/>
        <end position="129"/>
    </location>
</feature>
<evidence type="ECO:0000313" key="7">
    <source>
        <dbReference type="Proteomes" id="UP000521872"/>
    </source>
</evidence>
<dbReference type="EMBL" id="JAACJL010000005">
    <property type="protein sequence ID" value="KAF4621653.1"/>
    <property type="molecule type" value="Genomic_DNA"/>
</dbReference>
<reference evidence="6 7" key="1">
    <citation type="submission" date="2019-12" db="EMBL/GenBank/DDBJ databases">
        <authorList>
            <person name="Floudas D."/>
            <person name="Bentzer J."/>
            <person name="Ahren D."/>
            <person name="Johansson T."/>
            <person name="Persson P."/>
            <person name="Tunlid A."/>
        </authorList>
    </citation>
    <scope>NUCLEOTIDE SEQUENCE [LARGE SCALE GENOMIC DNA]</scope>
    <source>
        <strain evidence="6 7">CBS 102.39</strain>
    </source>
</reference>
<dbReference type="GO" id="GO:0005634">
    <property type="term" value="C:nucleus"/>
    <property type="evidence" value="ECO:0007669"/>
    <property type="project" value="UniProtKB-UniRule"/>
</dbReference>